<dbReference type="RefSeq" id="WP_128519775.1">
    <property type="nucleotide sequence ID" value="NZ_RJQC01000001.1"/>
</dbReference>
<dbReference type="Gene3D" id="3.40.1350.10">
    <property type="match status" value="1"/>
</dbReference>
<evidence type="ECO:0000313" key="3">
    <source>
        <dbReference type="Proteomes" id="UP000276568"/>
    </source>
</evidence>
<organism evidence="2 3">
    <name type="scientific">Absicoccus porci</name>
    <dbReference type="NCBI Taxonomy" id="2486576"/>
    <lineage>
        <taxon>Bacteria</taxon>
        <taxon>Bacillati</taxon>
        <taxon>Bacillota</taxon>
        <taxon>Erysipelotrichia</taxon>
        <taxon>Erysipelotrichales</taxon>
        <taxon>Erysipelotrichaceae</taxon>
        <taxon>Absicoccus</taxon>
    </lineage>
</organism>
<gene>
    <name evidence="2" type="ORF">EDX97_03375</name>
</gene>
<dbReference type="InterPro" id="IPR011335">
    <property type="entry name" value="Restrct_endonuc-II-like"/>
</dbReference>
<name>A0A3N0I533_9FIRM</name>
<comment type="caution">
    <text evidence="2">The sequence shown here is derived from an EMBL/GenBank/DDBJ whole genome shotgun (WGS) entry which is preliminary data.</text>
</comment>
<evidence type="ECO:0000313" key="2">
    <source>
        <dbReference type="EMBL" id="RNM31610.1"/>
    </source>
</evidence>
<dbReference type="Proteomes" id="UP000276568">
    <property type="component" value="Unassembled WGS sequence"/>
</dbReference>
<keyword evidence="3" id="KW-1185">Reference proteome</keyword>
<dbReference type="CDD" id="cd22362">
    <property type="entry name" value="TnsA_endonuclease-like"/>
    <property type="match status" value="1"/>
</dbReference>
<feature type="domain" description="TnsA endonuclease N-terminal" evidence="1">
    <location>
        <begin position="66"/>
        <end position="154"/>
    </location>
</feature>
<evidence type="ECO:0000259" key="1">
    <source>
        <dbReference type="Pfam" id="PF08722"/>
    </source>
</evidence>
<dbReference type="AlphaFoldDB" id="A0A3N0I533"/>
<sequence>MLTKTNVYKLEEGRGKGHGAEYKPWIETREVSSIGTCSNPIDWKTGRTVELLSQGESIFWHILRWDDTVDDIREQYPLDIETTLKICDDFNIKHPHDRKTYMTSDFYVTYKDGTEKIFSVKNSRNVLKKKRTKEKLSVEACYWKKYRNIDYEVVFKDEMNQILAENIRFVCVYYDRSRVFDKVSLLKHLIATKQIKVDMETQLLDIPVLLETYANTLMSFNNH</sequence>
<proteinExistence type="predicted"/>
<dbReference type="InterPro" id="IPR011856">
    <property type="entry name" value="tRNA_endonuc-like_dom_sf"/>
</dbReference>
<dbReference type="GO" id="GO:0003676">
    <property type="term" value="F:nucleic acid binding"/>
    <property type="evidence" value="ECO:0007669"/>
    <property type="project" value="InterPro"/>
</dbReference>
<protein>
    <recommendedName>
        <fullName evidence="1">TnsA endonuclease N-terminal domain-containing protein</fullName>
    </recommendedName>
</protein>
<accession>A0A3N0I533</accession>
<dbReference type="SUPFAM" id="SSF52980">
    <property type="entry name" value="Restriction endonuclease-like"/>
    <property type="match status" value="1"/>
</dbReference>
<dbReference type="Pfam" id="PF08722">
    <property type="entry name" value="Tn7_TnsA-like_N"/>
    <property type="match status" value="1"/>
</dbReference>
<dbReference type="InterPro" id="IPR014833">
    <property type="entry name" value="TnsA_N"/>
</dbReference>
<dbReference type="OrthoDB" id="5291587at2"/>
<reference evidence="2 3" key="1">
    <citation type="submission" date="2018-11" db="EMBL/GenBank/DDBJ databases">
        <title>Clostridium sp. nov., a member of the family Erysipelotrichaceae isolated from pig faeces.</title>
        <authorList>
            <person name="Chang Y.-H."/>
        </authorList>
    </citation>
    <scope>NUCLEOTIDE SEQUENCE [LARGE SCALE GENOMIC DNA]</scope>
    <source>
        <strain evidence="2 3">YH-panp20</strain>
    </source>
</reference>
<dbReference type="EMBL" id="RJQC01000001">
    <property type="protein sequence ID" value="RNM31610.1"/>
    <property type="molecule type" value="Genomic_DNA"/>
</dbReference>